<evidence type="ECO:0000256" key="4">
    <source>
        <dbReference type="ARBA" id="ARBA00023242"/>
    </source>
</evidence>
<dbReference type="OrthoDB" id="60033at2759"/>
<feature type="domain" description="HSF-type DNA-binding" evidence="7">
    <location>
        <begin position="6"/>
        <end position="110"/>
    </location>
</feature>
<evidence type="ECO:0000313" key="8">
    <source>
        <dbReference type="EMBL" id="KAF9478560.1"/>
    </source>
</evidence>
<comment type="similarity">
    <text evidence="2 5">Belongs to the HSF family.</text>
</comment>
<reference evidence="8" key="1">
    <citation type="submission" date="2020-11" db="EMBL/GenBank/DDBJ databases">
        <authorList>
            <consortium name="DOE Joint Genome Institute"/>
            <person name="Ahrendt S."/>
            <person name="Riley R."/>
            <person name="Andreopoulos W."/>
            <person name="Labutti K."/>
            <person name="Pangilinan J."/>
            <person name="Ruiz-Duenas F.J."/>
            <person name="Barrasa J.M."/>
            <person name="Sanchez-Garcia M."/>
            <person name="Camarero S."/>
            <person name="Miyauchi S."/>
            <person name="Serrano A."/>
            <person name="Linde D."/>
            <person name="Babiker R."/>
            <person name="Drula E."/>
            <person name="Ayuso-Fernandez I."/>
            <person name="Pacheco R."/>
            <person name="Padilla G."/>
            <person name="Ferreira P."/>
            <person name="Barriuso J."/>
            <person name="Kellner H."/>
            <person name="Castanera R."/>
            <person name="Alfaro M."/>
            <person name="Ramirez L."/>
            <person name="Pisabarro A.G."/>
            <person name="Kuo A."/>
            <person name="Tritt A."/>
            <person name="Lipzen A."/>
            <person name="He G."/>
            <person name="Yan M."/>
            <person name="Ng V."/>
            <person name="Cullen D."/>
            <person name="Martin F."/>
            <person name="Rosso M.-N."/>
            <person name="Henrissat B."/>
            <person name="Hibbett D."/>
            <person name="Martinez A.T."/>
            <person name="Grigoriev I.V."/>
        </authorList>
    </citation>
    <scope>NUCLEOTIDE SEQUENCE</scope>
    <source>
        <strain evidence="8">CIRM-BRFM 674</strain>
    </source>
</reference>
<protein>
    <submittedName>
        <fullName evidence="8">Winged helix DNA-binding domain-containing protein</fullName>
    </submittedName>
</protein>
<dbReference type="Proteomes" id="UP000807469">
    <property type="component" value="Unassembled WGS sequence"/>
</dbReference>
<gene>
    <name evidence="8" type="ORF">BDN70DRAFT_942457</name>
</gene>
<dbReference type="PANTHER" id="PTHR10015:SF427">
    <property type="entry name" value="HEAT SHOCK FACTOR PROTEIN"/>
    <property type="match status" value="1"/>
</dbReference>
<evidence type="ECO:0000259" key="7">
    <source>
        <dbReference type="SMART" id="SM00415"/>
    </source>
</evidence>
<dbReference type="SMART" id="SM00415">
    <property type="entry name" value="HSF"/>
    <property type="match status" value="1"/>
</dbReference>
<dbReference type="PRINTS" id="PR00056">
    <property type="entry name" value="HSFDOMAIN"/>
</dbReference>
<comment type="subcellular location">
    <subcellularLocation>
        <location evidence="1">Nucleus</location>
    </subcellularLocation>
</comment>
<keyword evidence="3 8" id="KW-0238">DNA-binding</keyword>
<evidence type="ECO:0000256" key="5">
    <source>
        <dbReference type="RuleBase" id="RU004020"/>
    </source>
</evidence>
<dbReference type="AlphaFoldDB" id="A0A9P5Z1J3"/>
<dbReference type="InterPro" id="IPR036390">
    <property type="entry name" value="WH_DNA-bd_sf"/>
</dbReference>
<dbReference type="InterPro" id="IPR036388">
    <property type="entry name" value="WH-like_DNA-bd_sf"/>
</dbReference>
<evidence type="ECO:0000256" key="1">
    <source>
        <dbReference type="ARBA" id="ARBA00004123"/>
    </source>
</evidence>
<comment type="caution">
    <text evidence="8">The sequence shown here is derived from an EMBL/GenBank/DDBJ whole genome shotgun (WGS) entry which is preliminary data.</text>
</comment>
<dbReference type="InterPro" id="IPR000232">
    <property type="entry name" value="HSF_DNA-bd"/>
</dbReference>
<evidence type="ECO:0000256" key="3">
    <source>
        <dbReference type="ARBA" id="ARBA00023125"/>
    </source>
</evidence>
<dbReference type="PANTHER" id="PTHR10015">
    <property type="entry name" value="HEAT SHOCK TRANSCRIPTION FACTOR"/>
    <property type="match status" value="1"/>
</dbReference>
<dbReference type="SUPFAM" id="SSF46785">
    <property type="entry name" value="Winged helix' DNA-binding domain"/>
    <property type="match status" value="1"/>
</dbReference>
<sequence length="334" mass="38044">MVDSEKSSTFLTRLYSVLELPHVEYMIHWNQDGSGIVIKHPDEFSVLTLPSITGRSRFSDFVRQLDMYGFVRHVNNEQDIGDHDRDAGVWSHPKLRRQTTRDVVAAVTRRIVNRLPKPTQKQDSQEHISMTRSGAIYSSATDAAQTAIPDDGNDLPSESLLKELKFRDLADTFTPTEYKKIAQCYLNEGSDCWKTICTKTAFRTRTHQLEELCKRLESLYTEKWLQLKDIPIDALDNLTAENAHSIISTIARRDRAKSKTEVQAAPEFAGTSTQRIGEKRCWEESSDDDNDYRRYLSQFKEQKGLPKKKSNNSSDSPSLASGIHIVGFSLQLGR</sequence>
<dbReference type="Gene3D" id="1.10.10.10">
    <property type="entry name" value="Winged helix-like DNA-binding domain superfamily/Winged helix DNA-binding domain"/>
    <property type="match status" value="1"/>
</dbReference>
<dbReference type="GO" id="GO:0003700">
    <property type="term" value="F:DNA-binding transcription factor activity"/>
    <property type="evidence" value="ECO:0007669"/>
    <property type="project" value="InterPro"/>
</dbReference>
<keyword evidence="4" id="KW-0539">Nucleus</keyword>
<dbReference type="EMBL" id="MU155231">
    <property type="protein sequence ID" value="KAF9478560.1"/>
    <property type="molecule type" value="Genomic_DNA"/>
</dbReference>
<dbReference type="GO" id="GO:0043565">
    <property type="term" value="F:sequence-specific DNA binding"/>
    <property type="evidence" value="ECO:0007669"/>
    <property type="project" value="InterPro"/>
</dbReference>
<name>A0A9P5Z1J3_9AGAR</name>
<feature type="region of interest" description="Disordered" evidence="6">
    <location>
        <begin position="299"/>
        <end position="320"/>
    </location>
</feature>
<evidence type="ECO:0000256" key="2">
    <source>
        <dbReference type="ARBA" id="ARBA00006403"/>
    </source>
</evidence>
<evidence type="ECO:0000313" key="9">
    <source>
        <dbReference type="Proteomes" id="UP000807469"/>
    </source>
</evidence>
<proteinExistence type="inferred from homology"/>
<keyword evidence="9" id="KW-1185">Reference proteome</keyword>
<accession>A0A9P5Z1J3</accession>
<dbReference type="Pfam" id="PF00447">
    <property type="entry name" value="HSF_DNA-bind"/>
    <property type="match status" value="1"/>
</dbReference>
<evidence type="ECO:0000256" key="6">
    <source>
        <dbReference type="SAM" id="MobiDB-lite"/>
    </source>
</evidence>
<organism evidence="8 9">
    <name type="scientific">Pholiota conissans</name>
    <dbReference type="NCBI Taxonomy" id="109636"/>
    <lineage>
        <taxon>Eukaryota</taxon>
        <taxon>Fungi</taxon>
        <taxon>Dikarya</taxon>
        <taxon>Basidiomycota</taxon>
        <taxon>Agaricomycotina</taxon>
        <taxon>Agaricomycetes</taxon>
        <taxon>Agaricomycetidae</taxon>
        <taxon>Agaricales</taxon>
        <taxon>Agaricineae</taxon>
        <taxon>Strophariaceae</taxon>
        <taxon>Pholiota</taxon>
    </lineage>
</organism>
<dbReference type="GO" id="GO:0005634">
    <property type="term" value="C:nucleus"/>
    <property type="evidence" value="ECO:0007669"/>
    <property type="project" value="UniProtKB-SubCell"/>
</dbReference>